<evidence type="ECO:0000313" key="2">
    <source>
        <dbReference type="EMBL" id="WMI40016.1"/>
    </source>
</evidence>
<sequence>MAAFDPAAIAKEIQDRFRARPQAPAPMSTTLAGRPTNFENVPTAGEVLPLPDDIEDIAELVELAERYAAVVERGDSLAIFTDYQGTSAKTDSPFELALNSMSPDERQWFEFWRGGAKKLPMDWRVIYKPITGEKDKKETLQSKVNAMRSAWQDPTIQVENWHGLRTMAPELIQIVTAYEKYIAAHNGVKGGVKSLTQLEMQEYQTITHVRATIDEKIQRKMEEINALTRRYAVTKRIIQAREHPLKEKLVGKSLKKDDTLNRARVLRGQAKIGRDMNTHNAPRGSRPRPRRELDDEELDAITAARVKRARRDEPRERERSPALESMRGGSPLSYHPQSPVIRPVEESEVDEVMEGGIGGAATVATAEVVDTLPSLAGIPEGARDDTGVVNGWKRPAYIQDALRPDVTADEFLADVFALARMSGEDSSQIKDLDTIAHNAFAVVRDVMSDPEKLLLIGRKGGRVVWSRLKAHQKLFFSKLLSKGGDSGLSRAIRSYAEKL</sequence>
<feature type="region of interest" description="Disordered" evidence="1">
    <location>
        <begin position="267"/>
        <end position="340"/>
    </location>
</feature>
<reference evidence="2" key="1">
    <citation type="journal article" date="2023" name="Microbiol. Spectr.">
        <title>Extreme Diversity of Mycoviruses Present in Single Strains of Rhizoctonia cerealis, the Pathogen of Wheat Sharp Eyespot.</title>
        <authorList>
            <person name="Li W."/>
            <person name="Sun H."/>
            <person name="Cao S."/>
            <person name="Zhang A."/>
            <person name="Zhang H."/>
            <person name="Shu Y."/>
            <person name="Chen H."/>
        </authorList>
    </citation>
    <scope>NUCLEOTIDE SEQUENCE</scope>
    <source>
        <strain evidence="2">RcOCV-0942-1</strain>
    </source>
</reference>
<reference evidence="2" key="2">
    <citation type="submission" date="2023-05" db="EMBL/GenBank/DDBJ databases">
        <authorList>
            <person name="Li W."/>
        </authorList>
    </citation>
    <scope>NUCLEOTIDE SEQUENCE</scope>
    <source>
        <strain evidence="2">RcOCV-0942-1</strain>
    </source>
</reference>
<organism evidence="2">
    <name type="scientific">Rhizoctonia cerealis orthocurvulavirus</name>
    <dbReference type="NCBI Taxonomy" id="3068670"/>
    <lineage>
        <taxon>Viruses</taxon>
        <taxon>Riboviria</taxon>
        <taxon>Orthornavirae</taxon>
        <taxon>Pisuviricota</taxon>
        <taxon>Duplopiviricetes</taxon>
        <taxon>Durnavirales</taxon>
        <taxon>Curvulaviridae</taxon>
        <taxon>Orthocurvulavirus</taxon>
    </lineage>
</organism>
<proteinExistence type="predicted"/>
<feature type="compositionally biased region" description="Basic and acidic residues" evidence="1">
    <location>
        <begin position="310"/>
        <end position="321"/>
    </location>
</feature>
<accession>A0AA51BS74</accession>
<evidence type="ECO:0000256" key="1">
    <source>
        <dbReference type="SAM" id="MobiDB-lite"/>
    </source>
</evidence>
<dbReference type="EMBL" id="OQ999718">
    <property type="protein sequence ID" value="WMI40016.1"/>
    <property type="molecule type" value="Genomic_RNA"/>
</dbReference>
<name>A0AA51BS74_9VIRU</name>
<protein>
    <submittedName>
        <fullName evidence="2">Uncharacterized protein</fullName>
    </submittedName>
</protein>